<dbReference type="STRING" id="69895.SAMN05192551_101617"/>
<organism evidence="2 3">
    <name type="scientific">Tindallia magadiensis</name>
    <dbReference type="NCBI Taxonomy" id="69895"/>
    <lineage>
        <taxon>Bacteria</taxon>
        <taxon>Bacillati</taxon>
        <taxon>Bacillota</taxon>
        <taxon>Clostridia</taxon>
        <taxon>Peptostreptococcales</taxon>
        <taxon>Tindalliaceae</taxon>
        <taxon>Tindallia</taxon>
    </lineage>
</organism>
<dbReference type="RefSeq" id="WP_177208747.1">
    <property type="nucleotide sequence ID" value="NZ_FOQA01000001.1"/>
</dbReference>
<proteinExistence type="predicted"/>
<dbReference type="InterPro" id="IPR052159">
    <property type="entry name" value="Competence_DNA_uptake"/>
</dbReference>
<dbReference type="SUPFAM" id="SSF56281">
    <property type="entry name" value="Metallo-hydrolase/oxidoreductase"/>
    <property type="match status" value="1"/>
</dbReference>
<dbReference type="InterPro" id="IPR001279">
    <property type="entry name" value="Metallo-B-lactamas"/>
</dbReference>
<dbReference type="EMBL" id="FOQA01000001">
    <property type="protein sequence ID" value="SFH57847.1"/>
    <property type="molecule type" value="Genomic_DNA"/>
</dbReference>
<protein>
    <submittedName>
        <fullName evidence="2">Competence protein ComEC</fullName>
    </submittedName>
</protein>
<sequence>MNIRIKYLFLLLTASILFFGCFGKSHSEYLAIHMIDVGQGDSFLIKTPEGTSILIDGGSPQYGDDVVAYLKREEVKQIDYLIATHPHSDHIGGLITVMKEFQVENLILPEVSHTSQLFESFLDEASTSGARISPVKKSFRHSLEDDIFFDILHTGVHYGAHLNNWSVVLRLTHHDMSFLFTGDLESEAEMDLLNQFSSKKLASEVLKVGHHGSNTSTTPSFLQVVNPQVALISCGVNNQYGHPNTEVINRLEKSGVWIYRTDLQGNVVLYSDGHKVWSHQAPVNLDPISSSNIKPSFHGFLINSFPLLTAHIIPFKKEVV</sequence>
<dbReference type="Proteomes" id="UP000199287">
    <property type="component" value="Unassembled WGS sequence"/>
</dbReference>
<feature type="domain" description="Metallo-beta-lactamase" evidence="1">
    <location>
        <begin position="39"/>
        <end position="236"/>
    </location>
</feature>
<gene>
    <name evidence="2" type="ORF">SAMN05192551_101617</name>
</gene>
<evidence type="ECO:0000259" key="1">
    <source>
        <dbReference type="SMART" id="SM00849"/>
    </source>
</evidence>
<evidence type="ECO:0000313" key="2">
    <source>
        <dbReference type="EMBL" id="SFH57847.1"/>
    </source>
</evidence>
<dbReference type="AlphaFoldDB" id="A0A1I3B6A4"/>
<dbReference type="PANTHER" id="PTHR30619">
    <property type="entry name" value="DNA INTERNALIZATION/COMPETENCE PROTEIN COMEC/REC2"/>
    <property type="match status" value="1"/>
</dbReference>
<dbReference type="Pfam" id="PF00753">
    <property type="entry name" value="Lactamase_B"/>
    <property type="match status" value="1"/>
</dbReference>
<dbReference type="InterPro" id="IPR035681">
    <property type="entry name" value="ComA-like_MBL"/>
</dbReference>
<reference evidence="3" key="1">
    <citation type="submission" date="2016-10" db="EMBL/GenBank/DDBJ databases">
        <authorList>
            <person name="Varghese N."/>
            <person name="Submissions S."/>
        </authorList>
    </citation>
    <scope>NUCLEOTIDE SEQUENCE [LARGE SCALE GENOMIC DNA]</scope>
    <source>
        <strain evidence="3">Z-7934</strain>
    </source>
</reference>
<dbReference type="InterPro" id="IPR036866">
    <property type="entry name" value="RibonucZ/Hydroxyglut_hydro"/>
</dbReference>
<dbReference type="PANTHER" id="PTHR30619:SF7">
    <property type="entry name" value="BETA-LACTAMASE DOMAIN PROTEIN"/>
    <property type="match status" value="1"/>
</dbReference>
<keyword evidence="3" id="KW-1185">Reference proteome</keyword>
<name>A0A1I3B6A4_9FIRM</name>
<accession>A0A1I3B6A4</accession>
<dbReference type="SMART" id="SM00849">
    <property type="entry name" value="Lactamase_B"/>
    <property type="match status" value="1"/>
</dbReference>
<dbReference type="PROSITE" id="PS51257">
    <property type="entry name" value="PROKAR_LIPOPROTEIN"/>
    <property type="match status" value="1"/>
</dbReference>
<dbReference type="CDD" id="cd07731">
    <property type="entry name" value="ComA-like_MBL-fold"/>
    <property type="match status" value="1"/>
</dbReference>
<dbReference type="Gene3D" id="3.60.15.10">
    <property type="entry name" value="Ribonuclease Z/Hydroxyacylglutathione hydrolase-like"/>
    <property type="match status" value="1"/>
</dbReference>
<evidence type="ECO:0000313" key="3">
    <source>
        <dbReference type="Proteomes" id="UP000199287"/>
    </source>
</evidence>